<proteinExistence type="predicted"/>
<dbReference type="InterPro" id="IPR006171">
    <property type="entry name" value="TOPRIM_dom"/>
</dbReference>
<gene>
    <name evidence="3" type="ORF">HWN36_00525</name>
</gene>
<keyword evidence="4" id="KW-1185">Reference proteome</keyword>
<dbReference type="OrthoDB" id="214394at2157"/>
<dbReference type="GO" id="GO:0005737">
    <property type="term" value="C:cytoplasm"/>
    <property type="evidence" value="ECO:0007669"/>
    <property type="project" value="TreeGrafter"/>
</dbReference>
<dbReference type="Pfam" id="PF13362">
    <property type="entry name" value="Toprim_3"/>
    <property type="match status" value="1"/>
</dbReference>
<protein>
    <submittedName>
        <fullName evidence="3">Toprim domain-containing protein</fullName>
    </submittedName>
</protein>
<evidence type="ECO:0000259" key="2">
    <source>
        <dbReference type="Pfam" id="PF13362"/>
    </source>
</evidence>
<accession>A0A7K4HLB8</accession>
<dbReference type="InterPro" id="IPR013264">
    <property type="entry name" value="DNAG_N"/>
</dbReference>
<evidence type="ECO:0000313" key="4">
    <source>
        <dbReference type="Proteomes" id="UP000570823"/>
    </source>
</evidence>
<dbReference type="InterPro" id="IPR050219">
    <property type="entry name" value="DnaG_primase"/>
</dbReference>
<name>A0A7K4HLB8_9EURY</name>
<dbReference type="PANTHER" id="PTHR30313:SF2">
    <property type="entry name" value="DNA PRIMASE"/>
    <property type="match status" value="1"/>
</dbReference>
<dbReference type="PANTHER" id="PTHR30313">
    <property type="entry name" value="DNA PRIMASE"/>
    <property type="match status" value="1"/>
</dbReference>
<dbReference type="SUPFAM" id="SSF56731">
    <property type="entry name" value="DNA primase core"/>
    <property type="match status" value="1"/>
</dbReference>
<sequence>MEDACRFFERHLTGEHRAFLLARYGFWPAFSERARIGYAPAEGAALILHLMDRGYGGEEIVGSGLAVRWERDGRTGAGDHFRGRIVFPYLDGEGRPEYFIARATGETPAHGDRPPAKYVKQIVTETGPREPIFGAWSVIDGAPLIVTEGIADALAVLQDCRPCISPVTTRFKRERIEAAAACCRRAGAVYVVMDSEESGAGMAGAAKTAHALLAHGIERVYIGTLPRPDGIEKVDVNDYLREGGDLARVLAAAVPAAEHPGVREERRQAILAGVANLRSAVPRQGKKGGGDLEDLKRCMPSLSAYTGIAAGRRGAHPVYGSTHGDNFAVSADGETWTSFHGGNEAGKSGNLLKLIALEQGFLGDEGMPLRGEAFLRTVGYCRGRWG</sequence>
<dbReference type="Proteomes" id="UP000570823">
    <property type="component" value="Unassembled WGS sequence"/>
</dbReference>
<dbReference type="CDD" id="cd01029">
    <property type="entry name" value="TOPRIM_primases"/>
    <property type="match status" value="1"/>
</dbReference>
<dbReference type="Gene3D" id="3.40.1360.10">
    <property type="match status" value="1"/>
</dbReference>
<dbReference type="InterPro" id="IPR037068">
    <property type="entry name" value="DNA_primase_core_N_sf"/>
</dbReference>
<feature type="domain" description="Toprim" evidence="2">
    <location>
        <begin position="144"/>
        <end position="244"/>
    </location>
</feature>
<dbReference type="Pfam" id="PF08275">
    <property type="entry name" value="DNAG_N"/>
    <property type="match status" value="1"/>
</dbReference>
<feature type="domain" description="DNA primase DNAG catalytic core N-terminal" evidence="1">
    <location>
        <begin position="15"/>
        <end position="119"/>
    </location>
</feature>
<dbReference type="Gene3D" id="3.90.980.10">
    <property type="entry name" value="DNA primase, catalytic core, N-terminal domain"/>
    <property type="match status" value="1"/>
</dbReference>
<evidence type="ECO:0000313" key="3">
    <source>
        <dbReference type="EMBL" id="NVO65837.1"/>
    </source>
</evidence>
<dbReference type="GO" id="GO:0006269">
    <property type="term" value="P:DNA replication, synthesis of primer"/>
    <property type="evidence" value="ECO:0007669"/>
    <property type="project" value="TreeGrafter"/>
</dbReference>
<dbReference type="EMBL" id="JABXWR010000001">
    <property type="protein sequence ID" value="NVO65837.1"/>
    <property type="molecule type" value="Genomic_DNA"/>
</dbReference>
<dbReference type="AlphaFoldDB" id="A0A7K4HLB8"/>
<evidence type="ECO:0000259" key="1">
    <source>
        <dbReference type="Pfam" id="PF08275"/>
    </source>
</evidence>
<comment type="caution">
    <text evidence="3">The sequence shown here is derived from an EMBL/GenBank/DDBJ whole genome shotgun (WGS) entry which is preliminary data.</text>
</comment>
<reference evidence="3 4" key="1">
    <citation type="submission" date="2020-06" db="EMBL/GenBank/DDBJ databases">
        <title>Methanofollis fontis sp. nov., a methanogen isolated from marine sediments near a cold seep at Four-Way Closure Ridge offshore southwestern Taiwan.</title>
        <authorList>
            <person name="Chen S.-C."/>
            <person name="Teng N.-H."/>
            <person name="Lin Y.-S."/>
            <person name="Lai M.-C."/>
            <person name="Chen H.-H."/>
            <person name="Wang C.-C."/>
        </authorList>
    </citation>
    <scope>NUCLEOTIDE SEQUENCE [LARGE SCALE GENOMIC DNA]</scope>
    <source>
        <strain evidence="3 4">DSM 2702</strain>
    </source>
</reference>
<organism evidence="3 4">
    <name type="scientific">Methanofollis tationis</name>
    <dbReference type="NCBI Taxonomy" id="81417"/>
    <lineage>
        <taxon>Archaea</taxon>
        <taxon>Methanobacteriati</taxon>
        <taxon>Methanobacteriota</taxon>
        <taxon>Stenosarchaea group</taxon>
        <taxon>Methanomicrobia</taxon>
        <taxon>Methanomicrobiales</taxon>
        <taxon>Methanomicrobiaceae</taxon>
        <taxon>Methanofollis</taxon>
    </lineage>
</organism>
<dbReference type="InterPro" id="IPR034154">
    <property type="entry name" value="TOPRIM_DnaG/twinkle"/>
</dbReference>